<organism evidence="1 2">
    <name type="scientific">Flavobacterium sediminis</name>
    <dbReference type="NCBI Taxonomy" id="2201181"/>
    <lineage>
        <taxon>Bacteria</taxon>
        <taxon>Pseudomonadati</taxon>
        <taxon>Bacteroidota</taxon>
        <taxon>Flavobacteriia</taxon>
        <taxon>Flavobacteriales</taxon>
        <taxon>Flavobacteriaceae</taxon>
        <taxon>Flavobacterium</taxon>
    </lineage>
</organism>
<evidence type="ECO:0008006" key="3">
    <source>
        <dbReference type="Google" id="ProtNLM"/>
    </source>
</evidence>
<dbReference type="Gene3D" id="3.30.530.20">
    <property type="match status" value="1"/>
</dbReference>
<dbReference type="RefSeq" id="WP_109567884.1">
    <property type="nucleotide sequence ID" value="NZ_CP029463.1"/>
</dbReference>
<dbReference type="InterPro" id="IPR011256">
    <property type="entry name" value="Reg_factor_effector_dom_sf"/>
</dbReference>
<dbReference type="Proteomes" id="UP000245429">
    <property type="component" value="Chromosome"/>
</dbReference>
<accession>A0A2U8QRK7</accession>
<dbReference type="Gene3D" id="3.20.80.10">
    <property type="entry name" value="Regulatory factor, effector binding domain"/>
    <property type="match status" value="1"/>
</dbReference>
<dbReference type="KEGG" id="fse:DI487_00330"/>
<reference evidence="1 2" key="1">
    <citation type="submission" date="2018-05" db="EMBL/GenBank/DDBJ databases">
        <title>Flavobacterium sp. MEBiC07310.</title>
        <authorList>
            <person name="Baek K."/>
        </authorList>
    </citation>
    <scope>NUCLEOTIDE SEQUENCE [LARGE SCALE GENOMIC DNA]</scope>
    <source>
        <strain evidence="1 2">MEBiC07310</strain>
    </source>
</reference>
<name>A0A2U8QRK7_9FLAO</name>
<proteinExistence type="predicted"/>
<protein>
    <recommendedName>
        <fullName evidence="3">AraC family transcriptional regulator</fullName>
    </recommendedName>
</protein>
<dbReference type="OrthoDB" id="9807923at2"/>
<dbReference type="AlphaFoldDB" id="A0A2U8QRK7"/>
<dbReference type="InterPro" id="IPR023393">
    <property type="entry name" value="START-like_dom_sf"/>
</dbReference>
<dbReference type="EMBL" id="CP029463">
    <property type="protein sequence ID" value="AWM12475.1"/>
    <property type="molecule type" value="Genomic_DNA"/>
</dbReference>
<keyword evidence="2" id="KW-1185">Reference proteome</keyword>
<dbReference type="SUPFAM" id="SSF55961">
    <property type="entry name" value="Bet v1-like"/>
    <property type="match status" value="1"/>
</dbReference>
<evidence type="ECO:0000313" key="1">
    <source>
        <dbReference type="EMBL" id="AWM12475.1"/>
    </source>
</evidence>
<gene>
    <name evidence="1" type="ORF">DI487_00330</name>
</gene>
<sequence>MKIAKYIILLLALLGVAFVVFITTQPKHFSVSTSFTVNHPKDSVSQFVSDGSKWKSWFNRFESNTENTFTTENDSFKWINENTKGSFSLAKRYQNDSLVQKMNYNGIQGTSKWDFTPNSDSQKTDISWHISGDLSFRWKVVALLNGGIENFFRNKQQNALQEINKQIVDAILFHQVSVTGIITKHETNYVFKKDSVALSDFQKAFSKSKVEVSLFVKQNNIETNGQPFVLVYQNSKYNRFATCYPVTEEIITTTNSKIDAAKLNEFQALKVTFKGNPSFKNEVFTKAKEYLEKNQYTFDEKEFKWLEIHKEEINSKGTVSETIEYYFPVKRKHIPVVSLQDSVQNNTSDQTEIVTTSDSL</sequence>
<evidence type="ECO:0000313" key="2">
    <source>
        <dbReference type="Proteomes" id="UP000245429"/>
    </source>
</evidence>